<dbReference type="Gene3D" id="1.10.3020.10">
    <property type="entry name" value="alpha-amino acid ester hydrolase ( Helical cap domain)"/>
    <property type="match status" value="1"/>
</dbReference>
<dbReference type="PANTHER" id="PTHR43056:SF10">
    <property type="entry name" value="COCE_NOND FAMILY, PUTATIVE (AFU_ORTHOLOGUE AFUA_7G00600)-RELATED"/>
    <property type="match status" value="1"/>
</dbReference>
<evidence type="ECO:0000313" key="4">
    <source>
        <dbReference type="EMBL" id="MFC3580872.1"/>
    </source>
</evidence>
<keyword evidence="5" id="KW-1185">Reference proteome</keyword>
<dbReference type="InterPro" id="IPR000383">
    <property type="entry name" value="Xaa-Pro-like_dom"/>
</dbReference>
<feature type="chain" id="PRO_5046555997" evidence="2">
    <location>
        <begin position="24"/>
        <end position="587"/>
    </location>
</feature>
<sequence length="587" mass="63359">MTAQTYHRRLALTVAAVALLGNALPPASVTVPPLAAERSDPDLVRESLYVPVRDGTRLAVNIYRPVKGNRVVDTPLPIVFAFTPYRARYIDKDGKLVDLLDSPVFGLRALVKAGFVVATADVRGKGASFGARRGFLDQTEARDGHALIEWLAKKPWSNGKVGMVGCSYLGGSAMLVAGTLPPSLRAVFAAATDLDKYSFVRNGGITGQFNTRPDEPSEVDLASVPVDADRDGALLRAAVAEHDGNTPMAALWYGMPHRDDISPLTKTRFWEEVGPYTHLKALQSPQLAWLLWSNWEDEPTEQMILAAANLKSRIFIGPGSHCAPPTVFDIVAEQKQFFDHYLKGIDNGFERGPRASWYSETPGKGAGAGTMVHSDTLPGVGVPRFPLYLAGSRGIAATPSASSKVPFTVDYDVGQGEYFSFWPPSQEGRGLSFTSPPLAQDAAMTGYPIAHITTALDRPDANLFAYLEDVAPSGKAYMVSFGRLAASHRKPGRAPYDRLDLPYHSGLRADALPMVPGKAAELAFAMVPRAFTFAAGHRLRITLTGADPRQRNLSAIKQTPPPVFTVSTGGTAASRIDIPFTTKPTFR</sequence>
<gene>
    <name evidence="4" type="ORF">ACFONA_11920</name>
</gene>
<dbReference type="InterPro" id="IPR013736">
    <property type="entry name" value="Xaa-Pro_dipept_C"/>
</dbReference>
<dbReference type="EMBL" id="JBHRXP010000007">
    <property type="protein sequence ID" value="MFC3580872.1"/>
    <property type="molecule type" value="Genomic_DNA"/>
</dbReference>
<dbReference type="Pfam" id="PF08530">
    <property type="entry name" value="PepX_C"/>
    <property type="match status" value="1"/>
</dbReference>
<dbReference type="Proteomes" id="UP001595713">
    <property type="component" value="Unassembled WGS sequence"/>
</dbReference>
<evidence type="ECO:0000256" key="1">
    <source>
        <dbReference type="ARBA" id="ARBA00022801"/>
    </source>
</evidence>
<dbReference type="SUPFAM" id="SSF49785">
    <property type="entry name" value="Galactose-binding domain-like"/>
    <property type="match status" value="1"/>
</dbReference>
<keyword evidence="2" id="KW-0732">Signal</keyword>
<dbReference type="Pfam" id="PF02129">
    <property type="entry name" value="Peptidase_S15"/>
    <property type="match status" value="1"/>
</dbReference>
<name>A0ABV7SZ11_9SPHN</name>
<accession>A0ABV7SZ11</accession>
<dbReference type="RefSeq" id="WP_261294237.1">
    <property type="nucleotide sequence ID" value="NZ_JANQBK010000005.1"/>
</dbReference>
<dbReference type="InterPro" id="IPR050585">
    <property type="entry name" value="Xaa-Pro_dipeptidyl-ppase/CocE"/>
</dbReference>
<dbReference type="Gene3D" id="3.40.50.1820">
    <property type="entry name" value="alpha/beta hydrolase"/>
    <property type="match status" value="1"/>
</dbReference>
<reference evidence="5" key="1">
    <citation type="journal article" date="2019" name="Int. J. Syst. Evol. Microbiol.">
        <title>The Global Catalogue of Microorganisms (GCM) 10K type strain sequencing project: providing services to taxonomists for standard genome sequencing and annotation.</title>
        <authorList>
            <consortium name="The Broad Institute Genomics Platform"/>
            <consortium name="The Broad Institute Genome Sequencing Center for Infectious Disease"/>
            <person name="Wu L."/>
            <person name="Ma J."/>
        </authorList>
    </citation>
    <scope>NUCLEOTIDE SEQUENCE [LARGE SCALE GENOMIC DNA]</scope>
    <source>
        <strain evidence="5">KCTC 42739</strain>
    </source>
</reference>
<dbReference type="SUPFAM" id="SSF53474">
    <property type="entry name" value="alpha/beta-Hydrolases"/>
    <property type="match status" value="1"/>
</dbReference>
<organism evidence="4 5">
    <name type="scientific">Sphingomonas hylomeconis</name>
    <dbReference type="NCBI Taxonomy" id="1395958"/>
    <lineage>
        <taxon>Bacteria</taxon>
        <taxon>Pseudomonadati</taxon>
        <taxon>Pseudomonadota</taxon>
        <taxon>Alphaproteobacteria</taxon>
        <taxon>Sphingomonadales</taxon>
        <taxon>Sphingomonadaceae</taxon>
        <taxon>Sphingomonas</taxon>
    </lineage>
</organism>
<proteinExistence type="predicted"/>
<dbReference type="Gene3D" id="2.60.120.260">
    <property type="entry name" value="Galactose-binding domain-like"/>
    <property type="match status" value="1"/>
</dbReference>
<dbReference type="PANTHER" id="PTHR43056">
    <property type="entry name" value="PEPTIDASE S9 PROLYL OLIGOPEPTIDASE"/>
    <property type="match status" value="1"/>
</dbReference>
<protein>
    <submittedName>
        <fullName evidence="4">CocE/NonD family hydrolase</fullName>
    </submittedName>
</protein>
<dbReference type="SMART" id="SM00939">
    <property type="entry name" value="PepX_C"/>
    <property type="match status" value="1"/>
</dbReference>
<dbReference type="InterPro" id="IPR005674">
    <property type="entry name" value="CocE/Ser_esterase"/>
</dbReference>
<evidence type="ECO:0000256" key="2">
    <source>
        <dbReference type="SAM" id="SignalP"/>
    </source>
</evidence>
<evidence type="ECO:0000313" key="5">
    <source>
        <dbReference type="Proteomes" id="UP001595713"/>
    </source>
</evidence>
<feature type="signal peptide" evidence="2">
    <location>
        <begin position="1"/>
        <end position="23"/>
    </location>
</feature>
<dbReference type="GO" id="GO:0016787">
    <property type="term" value="F:hydrolase activity"/>
    <property type="evidence" value="ECO:0007669"/>
    <property type="project" value="UniProtKB-KW"/>
</dbReference>
<dbReference type="NCBIfam" id="TIGR00976">
    <property type="entry name" value="CocE_NonD"/>
    <property type="match status" value="1"/>
</dbReference>
<dbReference type="InterPro" id="IPR029058">
    <property type="entry name" value="AB_hydrolase_fold"/>
</dbReference>
<keyword evidence="1 4" id="KW-0378">Hydrolase</keyword>
<feature type="domain" description="Xaa-Pro dipeptidyl-peptidase C-terminal" evidence="3">
    <location>
        <begin position="335"/>
        <end position="577"/>
    </location>
</feature>
<dbReference type="InterPro" id="IPR008979">
    <property type="entry name" value="Galactose-bd-like_sf"/>
</dbReference>
<evidence type="ECO:0000259" key="3">
    <source>
        <dbReference type="SMART" id="SM00939"/>
    </source>
</evidence>
<comment type="caution">
    <text evidence="4">The sequence shown here is derived from an EMBL/GenBank/DDBJ whole genome shotgun (WGS) entry which is preliminary data.</text>
</comment>